<comment type="caution">
    <text evidence="1">The sequence shown here is derived from an EMBL/GenBank/DDBJ whole genome shotgun (WGS) entry which is preliminary data.</text>
</comment>
<gene>
    <name evidence="1" type="ORF">GCM10009765_07440</name>
</gene>
<dbReference type="NCBIfam" id="TIGR02241">
    <property type="entry name" value="conserved hypothetical phage tail region protein"/>
    <property type="match status" value="1"/>
</dbReference>
<reference evidence="1 2" key="1">
    <citation type="journal article" date="2019" name="Int. J. Syst. Evol. Microbiol.">
        <title>The Global Catalogue of Microorganisms (GCM) 10K type strain sequencing project: providing services to taxonomists for standard genome sequencing and annotation.</title>
        <authorList>
            <consortium name="The Broad Institute Genomics Platform"/>
            <consortium name="The Broad Institute Genome Sequencing Center for Infectious Disease"/>
            <person name="Wu L."/>
            <person name="Ma J."/>
        </authorList>
    </citation>
    <scope>NUCLEOTIDE SEQUENCE [LARGE SCALE GENOMIC DNA]</scope>
    <source>
        <strain evidence="1 2">JCM 14718</strain>
    </source>
</reference>
<dbReference type="EMBL" id="BAAANY010000002">
    <property type="protein sequence ID" value="GAA1660479.1"/>
    <property type="molecule type" value="Genomic_DNA"/>
</dbReference>
<dbReference type="InterPro" id="IPR011747">
    <property type="entry name" value="CHP02241"/>
</dbReference>
<dbReference type="PANTHER" id="PTHR38009:SF1">
    <property type="entry name" value="CONSERVED HYPOTHETICAL PHAGE TAIL PROTEIN"/>
    <property type="match status" value="1"/>
</dbReference>
<evidence type="ECO:0000313" key="1">
    <source>
        <dbReference type="EMBL" id="GAA1660479.1"/>
    </source>
</evidence>
<keyword evidence="2" id="KW-1185">Reference proteome</keyword>
<protein>
    <submittedName>
        <fullName evidence="1">Phage tail protein</fullName>
    </submittedName>
</protein>
<evidence type="ECO:0000313" key="2">
    <source>
        <dbReference type="Proteomes" id="UP001500618"/>
    </source>
</evidence>
<dbReference type="Pfam" id="PF06841">
    <property type="entry name" value="Phage_T4_gp19"/>
    <property type="match status" value="1"/>
</dbReference>
<organism evidence="1 2">
    <name type="scientific">Fodinicola feengrottensis</name>
    <dbReference type="NCBI Taxonomy" id="435914"/>
    <lineage>
        <taxon>Bacteria</taxon>
        <taxon>Bacillati</taxon>
        <taxon>Actinomycetota</taxon>
        <taxon>Actinomycetes</taxon>
        <taxon>Mycobacteriales</taxon>
        <taxon>Fodinicola</taxon>
    </lineage>
</organism>
<dbReference type="InterPro" id="IPR010667">
    <property type="entry name" value="Phage_T4_Gp19"/>
</dbReference>
<proteinExistence type="predicted"/>
<name>A0ABN2FW04_9ACTN</name>
<accession>A0ABN2FW04</accession>
<sequence length="142" mass="15575">MADDVEAPVAVCFVVKIDDQSLGTFDSCDGLGMEFVMETREEGGQNGMVWQLPTRIKWSNVKLTRPVSKDTEKVTKYFAAMAAGFQRKTAVIEARTLHGEVVTSWSLAGVIPVKWSGPQLGMDNNKIAMETLELAHHGFLGT</sequence>
<dbReference type="PANTHER" id="PTHR38009">
    <property type="entry name" value="CONSERVED HYPOTHETICAL PHAGE TAIL PROTEIN"/>
    <property type="match status" value="1"/>
</dbReference>
<dbReference type="Proteomes" id="UP001500618">
    <property type="component" value="Unassembled WGS sequence"/>
</dbReference>
<dbReference type="RefSeq" id="WP_163567373.1">
    <property type="nucleotide sequence ID" value="NZ_BAAANY010000002.1"/>
</dbReference>